<accession>A0A443JGD4</accession>
<dbReference type="Proteomes" id="UP000284476">
    <property type="component" value="Unassembled WGS sequence"/>
</dbReference>
<evidence type="ECO:0000313" key="1">
    <source>
        <dbReference type="EMBL" id="RWR19520.1"/>
    </source>
</evidence>
<dbReference type="EMBL" id="SAUZ01000015">
    <property type="protein sequence ID" value="RWR19520.1"/>
    <property type="molecule type" value="Genomic_DNA"/>
</dbReference>
<name>A0A443JGD4_9RHOB</name>
<protein>
    <submittedName>
        <fullName evidence="1">Cation transporter</fullName>
    </submittedName>
</protein>
<reference evidence="1 2" key="2">
    <citation type="submission" date="2019-01" db="EMBL/GenBank/DDBJ databases">
        <authorList>
            <person name="Li Y."/>
        </authorList>
    </citation>
    <scope>NUCLEOTIDE SEQUENCE [LARGE SCALE GENOMIC DNA]</scope>
    <source>
        <strain evidence="1 2">SK2B-1</strain>
    </source>
</reference>
<proteinExistence type="predicted"/>
<gene>
    <name evidence="1" type="ORF">D2T30_13455</name>
</gene>
<sequence length="107" mass="11499">MNEDELLAALKSCRIAHHIPGRLRVKLGTHASTALPGKAEAIWLLNRLRRLDGVKAVSLNALARSCTVEYLPSLISPAAWEDLLAGIESQSASALLERFALGEGEQG</sequence>
<dbReference type="RefSeq" id="WP_128209276.1">
    <property type="nucleotide sequence ID" value="NZ_JBHRSO010000063.1"/>
</dbReference>
<evidence type="ECO:0000313" key="2">
    <source>
        <dbReference type="Proteomes" id="UP000284476"/>
    </source>
</evidence>
<reference evidence="1 2" key="1">
    <citation type="submission" date="2019-01" db="EMBL/GenBank/DDBJ databases">
        <title>Sinorhodobacter populi sp. nov. isolated from the symptomatic bark tissue of Populus euramericana canker.</title>
        <authorList>
            <person name="Xu G."/>
        </authorList>
    </citation>
    <scope>NUCLEOTIDE SEQUENCE [LARGE SCALE GENOMIC DNA]</scope>
    <source>
        <strain evidence="1 2">SK2B-1</strain>
    </source>
</reference>
<comment type="caution">
    <text evidence="1">The sequence shown here is derived from an EMBL/GenBank/DDBJ whole genome shotgun (WGS) entry which is preliminary data.</text>
</comment>
<organism evidence="1 2">
    <name type="scientific">Paenirhodobacter populi</name>
    <dbReference type="NCBI Taxonomy" id="2306993"/>
    <lineage>
        <taxon>Bacteria</taxon>
        <taxon>Pseudomonadati</taxon>
        <taxon>Pseudomonadota</taxon>
        <taxon>Alphaproteobacteria</taxon>
        <taxon>Rhodobacterales</taxon>
        <taxon>Rhodobacter group</taxon>
        <taxon>Paenirhodobacter</taxon>
    </lineage>
</organism>
<dbReference type="AlphaFoldDB" id="A0A443JGD4"/>